<reference evidence="3" key="1">
    <citation type="submission" date="2023-01" db="EMBL/GenBank/DDBJ databases">
        <title>Key to firefly adult light organ development and bioluminescence: homeobox transcription factors regulate luciferase expression and transportation to peroxisome.</title>
        <authorList>
            <person name="Fu X."/>
        </authorList>
    </citation>
    <scope>NUCLEOTIDE SEQUENCE [LARGE SCALE GENOMIC DNA]</scope>
</reference>
<sequence length="374" mass="42531">MERGRFLVYLANKKSWKDRILGSRIQNNNVDSSTCIENKMKADEVAFAGKSDPIICQYAEDYLKKHRRPNIKNSVSNKIRELGRLLIVLRDLFQISSILEALKPENFDKVVIASKKISGYNETTLSFQASSLALHMRTILISVCAGAKSLLLKQNPVLPVMDHKTALKDVSNFRELVESNWKFEMGKENLEDLESFKKPNESALALTILLNRKRVDDVQYIKIDSYKTDLGNNSQEEYLKLLSDSEKLLLKHFKRILIIGKDCLSNCKVAKLLLIGAAVEYQGKTLDKIDIMLENSNEKDTKTNDVLDKDDEELNVTINLRNSDSESNRGEDELSAATEADSKISPALSVTTENNETEDKKKKKKNRKQTKNKR</sequence>
<dbReference type="PANTHER" id="PTHR33480:SF1">
    <property type="entry name" value="TYR RECOMBINASE DOMAIN-CONTAINING PROTEIN"/>
    <property type="match status" value="1"/>
</dbReference>
<dbReference type="EMBL" id="JARPUR010000002">
    <property type="protein sequence ID" value="KAK4882507.1"/>
    <property type="molecule type" value="Genomic_DNA"/>
</dbReference>
<dbReference type="PANTHER" id="PTHR33480">
    <property type="entry name" value="SET DOMAIN-CONTAINING PROTEIN-RELATED"/>
    <property type="match status" value="1"/>
</dbReference>
<gene>
    <name evidence="2" type="ORF">RN001_005826</name>
</gene>
<evidence type="ECO:0000256" key="1">
    <source>
        <dbReference type="SAM" id="MobiDB-lite"/>
    </source>
</evidence>
<feature type="region of interest" description="Disordered" evidence="1">
    <location>
        <begin position="322"/>
        <end position="374"/>
    </location>
</feature>
<evidence type="ECO:0000313" key="2">
    <source>
        <dbReference type="EMBL" id="KAK4882507.1"/>
    </source>
</evidence>
<comment type="caution">
    <text evidence="2">The sequence shown here is derived from an EMBL/GenBank/DDBJ whole genome shotgun (WGS) entry which is preliminary data.</text>
</comment>
<dbReference type="AlphaFoldDB" id="A0AAN7PCC8"/>
<accession>A0AAN7PCC8</accession>
<organism evidence="2 3">
    <name type="scientific">Aquatica leii</name>
    <dbReference type="NCBI Taxonomy" id="1421715"/>
    <lineage>
        <taxon>Eukaryota</taxon>
        <taxon>Metazoa</taxon>
        <taxon>Ecdysozoa</taxon>
        <taxon>Arthropoda</taxon>
        <taxon>Hexapoda</taxon>
        <taxon>Insecta</taxon>
        <taxon>Pterygota</taxon>
        <taxon>Neoptera</taxon>
        <taxon>Endopterygota</taxon>
        <taxon>Coleoptera</taxon>
        <taxon>Polyphaga</taxon>
        <taxon>Elateriformia</taxon>
        <taxon>Elateroidea</taxon>
        <taxon>Lampyridae</taxon>
        <taxon>Luciolinae</taxon>
        <taxon>Aquatica</taxon>
    </lineage>
</organism>
<dbReference type="Proteomes" id="UP001353858">
    <property type="component" value="Unassembled WGS sequence"/>
</dbReference>
<evidence type="ECO:0000313" key="3">
    <source>
        <dbReference type="Proteomes" id="UP001353858"/>
    </source>
</evidence>
<feature type="compositionally biased region" description="Basic residues" evidence="1">
    <location>
        <begin position="361"/>
        <end position="374"/>
    </location>
</feature>
<name>A0AAN7PCC8_9COLE</name>
<feature type="compositionally biased region" description="Basic and acidic residues" evidence="1">
    <location>
        <begin position="323"/>
        <end position="332"/>
    </location>
</feature>
<proteinExistence type="predicted"/>
<protein>
    <submittedName>
        <fullName evidence="2">Uncharacterized protein</fullName>
    </submittedName>
</protein>
<keyword evidence="3" id="KW-1185">Reference proteome</keyword>